<dbReference type="RefSeq" id="WP_206101140.1">
    <property type="nucleotide sequence ID" value="NZ_CP070969.1"/>
</dbReference>
<evidence type="ECO:0000313" key="2">
    <source>
        <dbReference type="Proteomes" id="UP000663452"/>
    </source>
</evidence>
<name>A0ABX7L6E9_9BACL</name>
<sequence>MIISINKDNMTAKVELHRADDNAPHMLSWWSLSKETADFYAKRNDAKINTLVLDLPIRRIVNSNMGYEMVELKSNAPYIYGNNGKYSIGSFGVALDEMHEWFETPVNMVLASDRDLIPVGSEVNINLCLGQNLAKVTA</sequence>
<protein>
    <submittedName>
        <fullName evidence="1">Uncharacterized protein</fullName>
    </submittedName>
</protein>
<evidence type="ECO:0000313" key="1">
    <source>
        <dbReference type="EMBL" id="QSF43507.1"/>
    </source>
</evidence>
<proteinExistence type="predicted"/>
<organism evidence="1 2">
    <name type="scientific">Paenibacillus tianjinensis</name>
    <dbReference type="NCBI Taxonomy" id="2810347"/>
    <lineage>
        <taxon>Bacteria</taxon>
        <taxon>Bacillati</taxon>
        <taxon>Bacillota</taxon>
        <taxon>Bacilli</taxon>
        <taxon>Bacillales</taxon>
        <taxon>Paenibacillaceae</taxon>
        <taxon>Paenibacillus</taxon>
    </lineage>
</organism>
<gene>
    <name evidence="1" type="ORF">JRJ22_19790</name>
</gene>
<dbReference type="EMBL" id="CP070969">
    <property type="protein sequence ID" value="QSF43507.1"/>
    <property type="molecule type" value="Genomic_DNA"/>
</dbReference>
<reference evidence="1 2" key="1">
    <citation type="submission" date="2021-02" db="EMBL/GenBank/DDBJ databases">
        <title>Paenibacillus tianjinensis sp. nov.</title>
        <authorList>
            <person name="Liu H."/>
        </authorList>
    </citation>
    <scope>NUCLEOTIDE SEQUENCE [LARGE SCALE GENOMIC DNA]</scope>
    <source>
        <strain evidence="1 2">TB2019</strain>
    </source>
</reference>
<accession>A0ABX7L6E9</accession>
<keyword evidence="2" id="KW-1185">Reference proteome</keyword>
<dbReference type="Proteomes" id="UP000663452">
    <property type="component" value="Chromosome"/>
</dbReference>